<dbReference type="Gene3D" id="1.10.10.60">
    <property type="entry name" value="Homeodomain-like"/>
    <property type="match status" value="1"/>
</dbReference>
<protein>
    <submittedName>
        <fullName evidence="3">Homeodomain-like DNA binding domain-containing transcription factor</fullName>
    </submittedName>
</protein>
<dbReference type="InterPro" id="IPR006600">
    <property type="entry name" value="HTH_CenpB_DNA-bd_dom"/>
</dbReference>
<keyword evidence="3" id="KW-0371">Homeobox</keyword>
<dbReference type="GO" id="GO:0005634">
    <property type="term" value="C:nucleus"/>
    <property type="evidence" value="ECO:0007669"/>
    <property type="project" value="TreeGrafter"/>
</dbReference>
<keyword evidence="4" id="KW-1185">Reference proteome</keyword>
<evidence type="ECO:0000256" key="1">
    <source>
        <dbReference type="ARBA" id="ARBA00023125"/>
    </source>
</evidence>
<dbReference type="Pfam" id="PF03221">
    <property type="entry name" value="HTH_Tnp_Tc5"/>
    <property type="match status" value="1"/>
</dbReference>
<name>A0A168LZ90_MUCCL</name>
<keyword evidence="1 3" id="KW-0238">DNA-binding</keyword>
<accession>A0A168LZ90</accession>
<dbReference type="InterPro" id="IPR009057">
    <property type="entry name" value="Homeodomain-like_sf"/>
</dbReference>
<dbReference type="PANTHER" id="PTHR19303">
    <property type="entry name" value="TRANSPOSON"/>
    <property type="match status" value="1"/>
</dbReference>
<dbReference type="InterPro" id="IPR050863">
    <property type="entry name" value="CenT-Element_Derived"/>
</dbReference>
<dbReference type="VEuPathDB" id="FungiDB:MUCCIDRAFT_79285"/>
<dbReference type="PANTHER" id="PTHR19303:SF73">
    <property type="entry name" value="PROTEIN PDC2"/>
    <property type="match status" value="1"/>
</dbReference>
<dbReference type="PROSITE" id="PS51253">
    <property type="entry name" value="HTH_CENPB"/>
    <property type="match status" value="1"/>
</dbReference>
<dbReference type="OrthoDB" id="2439524at2759"/>
<dbReference type="Pfam" id="PF03184">
    <property type="entry name" value="DDE_1"/>
    <property type="match status" value="1"/>
</dbReference>
<dbReference type="EMBL" id="AMYB01000003">
    <property type="protein sequence ID" value="OAD04157.1"/>
    <property type="molecule type" value="Genomic_DNA"/>
</dbReference>
<feature type="domain" description="HTH CENPB-type" evidence="2">
    <location>
        <begin position="13"/>
        <end position="89"/>
    </location>
</feature>
<proteinExistence type="predicted"/>
<sequence length="393" mass="45443">MDELKKLPKHMLGKLSAKQASFPLLESQVLKFIRNMEHNNIAISPGAITEHAIELSKSNETLLGGKQMPEFSKGWVQRLMERHNLQKRTMCGKAGSVRVNNEGIQAQLTKIREAIKEYQLKDIYNMDESGLLYRNAPNRTISGNKISGVKMDKTRLTVGFFCNADGSDKYELIIIGKACKYGHQLVFEYYFNKKAWMTREMFVDVMYRFNSEMIKRKKKVLMLLDNAKVHEVDREFSNVKLMFLPPNTTSHCQPLDQGIIANFKANYRQLQYRHAGQQYRAKIKDADQDSNVVIRFDEVKELYGVNQVEAMNWIKVAWNKVKDVSIANCRRHSTLLQLRDDSHEAINSDDLDLVSDEIANVDIVDDIDKDIVEELENENLHEQFDSSENEQEQ</sequence>
<evidence type="ECO:0000259" key="2">
    <source>
        <dbReference type="PROSITE" id="PS51253"/>
    </source>
</evidence>
<comment type="caution">
    <text evidence="3">The sequence shown here is derived from an EMBL/GenBank/DDBJ whole genome shotgun (WGS) entry which is preliminary data.</text>
</comment>
<dbReference type="STRING" id="747725.A0A168LZ90"/>
<dbReference type="AlphaFoldDB" id="A0A168LZ90"/>
<dbReference type="Proteomes" id="UP000077051">
    <property type="component" value="Unassembled WGS sequence"/>
</dbReference>
<reference evidence="3 4" key="1">
    <citation type="submission" date="2015-06" db="EMBL/GenBank/DDBJ databases">
        <title>Expansion of signal transduction pathways in fungi by whole-genome duplication.</title>
        <authorList>
            <consortium name="DOE Joint Genome Institute"/>
            <person name="Corrochano L.M."/>
            <person name="Kuo A."/>
            <person name="Marcet-Houben M."/>
            <person name="Polaino S."/>
            <person name="Salamov A."/>
            <person name="Villalobos J.M."/>
            <person name="Alvarez M.I."/>
            <person name="Avalos J."/>
            <person name="Benito E.P."/>
            <person name="Benoit I."/>
            <person name="Burger G."/>
            <person name="Camino L.P."/>
            <person name="Canovas D."/>
            <person name="Cerda-Olmedo E."/>
            <person name="Cheng J.-F."/>
            <person name="Dominguez A."/>
            <person name="Elias M."/>
            <person name="Eslava A.P."/>
            <person name="Glaser F."/>
            <person name="Grimwood J."/>
            <person name="Gutierrez G."/>
            <person name="Heitman J."/>
            <person name="Henrissat B."/>
            <person name="Iturriaga E.A."/>
            <person name="Lang B.F."/>
            <person name="Lavin J.L."/>
            <person name="Lee S."/>
            <person name="Li W."/>
            <person name="Lindquist E."/>
            <person name="Lopez-Garcia S."/>
            <person name="Luque E.M."/>
            <person name="Marcos A.T."/>
            <person name="Martin J."/>
            <person name="Mccluskey K."/>
            <person name="Medina H.R."/>
            <person name="Miralles-Duran A."/>
            <person name="Miyazaki A."/>
            <person name="Munoz-Torres E."/>
            <person name="Oguiza J.A."/>
            <person name="Ohm R."/>
            <person name="Olmedo M."/>
            <person name="Orejas M."/>
            <person name="Ortiz-Castellanos L."/>
            <person name="Pisabarro A.G."/>
            <person name="Rodriguez-Romero J."/>
            <person name="Ruiz-Herrera J."/>
            <person name="Ruiz-Vazquez R."/>
            <person name="Sanz C."/>
            <person name="Schackwitz W."/>
            <person name="Schmutz J."/>
            <person name="Shahriari M."/>
            <person name="Shelest E."/>
            <person name="Silva-Franco F."/>
            <person name="Soanes D."/>
            <person name="Syed K."/>
            <person name="Tagua V.G."/>
            <person name="Talbot N.J."/>
            <person name="Thon M."/>
            <person name="De Vries R.P."/>
            <person name="Wiebenga A."/>
            <person name="Yadav J.S."/>
            <person name="Braun E.L."/>
            <person name="Baker S."/>
            <person name="Garre V."/>
            <person name="Horwitz B."/>
            <person name="Torres-Martinez S."/>
            <person name="Idnurm A."/>
            <person name="Herrera-Estrella A."/>
            <person name="Gabaldon T."/>
            <person name="Grigoriev I.V."/>
        </authorList>
    </citation>
    <scope>NUCLEOTIDE SEQUENCE [LARGE SCALE GENOMIC DNA]</scope>
    <source>
        <strain evidence="3 4">CBS 277.49</strain>
    </source>
</reference>
<gene>
    <name evidence="3" type="ORF">MUCCIDRAFT_79285</name>
</gene>
<dbReference type="GO" id="GO:0003677">
    <property type="term" value="F:DNA binding"/>
    <property type="evidence" value="ECO:0007669"/>
    <property type="project" value="UniProtKB-KW"/>
</dbReference>
<dbReference type="InterPro" id="IPR004875">
    <property type="entry name" value="DDE_SF_endonuclease_dom"/>
</dbReference>
<dbReference type="SUPFAM" id="SSF46689">
    <property type="entry name" value="Homeodomain-like"/>
    <property type="match status" value="1"/>
</dbReference>
<evidence type="ECO:0000313" key="4">
    <source>
        <dbReference type="Proteomes" id="UP000077051"/>
    </source>
</evidence>
<organism evidence="3 4">
    <name type="scientific">Mucor lusitanicus CBS 277.49</name>
    <dbReference type="NCBI Taxonomy" id="747725"/>
    <lineage>
        <taxon>Eukaryota</taxon>
        <taxon>Fungi</taxon>
        <taxon>Fungi incertae sedis</taxon>
        <taxon>Mucoromycota</taxon>
        <taxon>Mucoromycotina</taxon>
        <taxon>Mucoromycetes</taxon>
        <taxon>Mucorales</taxon>
        <taxon>Mucorineae</taxon>
        <taxon>Mucoraceae</taxon>
        <taxon>Mucor</taxon>
    </lineage>
</organism>
<evidence type="ECO:0000313" key="3">
    <source>
        <dbReference type="EMBL" id="OAD04157.1"/>
    </source>
</evidence>